<proteinExistence type="predicted"/>
<keyword evidence="2" id="KW-1185">Reference proteome</keyword>
<dbReference type="RefSeq" id="WP_120008616.1">
    <property type="nucleotide sequence ID" value="NZ_JALBUU010000004.1"/>
</dbReference>
<name>A0ABS9W7L6_9PROT</name>
<evidence type="ECO:0000313" key="2">
    <source>
        <dbReference type="Proteomes" id="UP001201985"/>
    </source>
</evidence>
<organism evidence="1 2">
    <name type="scientific">Teichococcus vastitatis</name>
    <dbReference type="NCBI Taxonomy" id="2307076"/>
    <lineage>
        <taxon>Bacteria</taxon>
        <taxon>Pseudomonadati</taxon>
        <taxon>Pseudomonadota</taxon>
        <taxon>Alphaproteobacteria</taxon>
        <taxon>Acetobacterales</taxon>
        <taxon>Roseomonadaceae</taxon>
        <taxon>Roseomonas</taxon>
    </lineage>
</organism>
<dbReference type="Proteomes" id="UP001201985">
    <property type="component" value="Unassembled WGS sequence"/>
</dbReference>
<sequence length="122" mass="12774">MSAIIVPFGQAPVRAVPISAAPSVSPTELRAAQQWAARQGEGWHVEAIRLADAEIALGISPPRCRPRLPSQKPQLPWIIVRDAEGAVLIHAENSSGVVLSSVMAALEAVQVLEIGTVQAASA</sequence>
<reference evidence="1 2" key="1">
    <citation type="submission" date="2022-03" db="EMBL/GenBank/DDBJ databases">
        <title>Complete genome analysis of Roseomonas KG 17.1 : a prolific producer of plant growth promoters.</title>
        <authorList>
            <person name="Saadouli I."/>
            <person name="Najjari A."/>
            <person name="Mosbah A."/>
            <person name="Ouzari H.I."/>
        </authorList>
    </citation>
    <scope>NUCLEOTIDE SEQUENCE [LARGE SCALE GENOMIC DNA]</scope>
    <source>
        <strain evidence="1 2">KG17-1</strain>
    </source>
</reference>
<protein>
    <submittedName>
        <fullName evidence="1">Uncharacterized protein</fullName>
    </submittedName>
</protein>
<dbReference type="EMBL" id="JALBUU010000004">
    <property type="protein sequence ID" value="MCI0754584.1"/>
    <property type="molecule type" value="Genomic_DNA"/>
</dbReference>
<comment type="caution">
    <text evidence="1">The sequence shown here is derived from an EMBL/GenBank/DDBJ whole genome shotgun (WGS) entry which is preliminary data.</text>
</comment>
<accession>A0ABS9W7L6</accession>
<evidence type="ECO:0000313" key="1">
    <source>
        <dbReference type="EMBL" id="MCI0754584.1"/>
    </source>
</evidence>
<gene>
    <name evidence="1" type="ORF">MON41_12535</name>
</gene>